<evidence type="ECO:0000256" key="5">
    <source>
        <dbReference type="SAM" id="MobiDB-lite"/>
    </source>
</evidence>
<dbReference type="InterPro" id="IPR047153">
    <property type="entry name" value="TRIM45/56/19-like"/>
</dbReference>
<dbReference type="CDD" id="cd16449">
    <property type="entry name" value="RING-HC"/>
    <property type="match status" value="1"/>
</dbReference>
<dbReference type="InterPro" id="IPR001841">
    <property type="entry name" value="Znf_RING"/>
</dbReference>
<dbReference type="Proteomes" id="UP001152320">
    <property type="component" value="Chromosome 2"/>
</dbReference>
<evidence type="ECO:0000256" key="4">
    <source>
        <dbReference type="PROSITE-ProRule" id="PRU00024"/>
    </source>
</evidence>
<dbReference type="GO" id="GO:0008270">
    <property type="term" value="F:zinc ion binding"/>
    <property type="evidence" value="ECO:0007669"/>
    <property type="project" value="UniProtKB-KW"/>
</dbReference>
<keyword evidence="2 4" id="KW-0863">Zinc-finger</keyword>
<evidence type="ECO:0000259" key="6">
    <source>
        <dbReference type="PROSITE" id="PS50089"/>
    </source>
</evidence>
<dbReference type="InterPro" id="IPR000315">
    <property type="entry name" value="Znf_B-box"/>
</dbReference>
<dbReference type="SUPFAM" id="SSF57845">
    <property type="entry name" value="B-box zinc-binding domain"/>
    <property type="match status" value="1"/>
</dbReference>
<dbReference type="InterPro" id="IPR013083">
    <property type="entry name" value="Znf_RING/FYVE/PHD"/>
</dbReference>
<evidence type="ECO:0000256" key="2">
    <source>
        <dbReference type="ARBA" id="ARBA00022771"/>
    </source>
</evidence>
<gene>
    <name evidence="8" type="ORF">HOLleu_06143</name>
</gene>
<dbReference type="PANTHER" id="PTHR25462">
    <property type="entry name" value="BONUS, ISOFORM C-RELATED"/>
    <property type="match status" value="1"/>
</dbReference>
<comment type="caution">
    <text evidence="8">The sequence shown here is derived from an EMBL/GenBank/DDBJ whole genome shotgun (WGS) entry which is preliminary data.</text>
</comment>
<evidence type="ECO:0000256" key="3">
    <source>
        <dbReference type="ARBA" id="ARBA00022833"/>
    </source>
</evidence>
<keyword evidence="1" id="KW-0479">Metal-binding</keyword>
<evidence type="ECO:0000313" key="9">
    <source>
        <dbReference type="Proteomes" id="UP001152320"/>
    </source>
</evidence>
<dbReference type="SMART" id="SM00184">
    <property type="entry name" value="RING"/>
    <property type="match status" value="1"/>
</dbReference>
<evidence type="ECO:0000256" key="1">
    <source>
        <dbReference type="ARBA" id="ARBA00022723"/>
    </source>
</evidence>
<dbReference type="AlphaFoldDB" id="A0A9Q1HEY8"/>
<dbReference type="Gene3D" id="3.30.160.60">
    <property type="entry name" value="Classic Zinc Finger"/>
    <property type="match status" value="1"/>
</dbReference>
<dbReference type="SUPFAM" id="SSF57850">
    <property type="entry name" value="RING/U-box"/>
    <property type="match status" value="1"/>
</dbReference>
<dbReference type="PROSITE" id="PS00518">
    <property type="entry name" value="ZF_RING_1"/>
    <property type="match status" value="1"/>
</dbReference>
<feature type="compositionally biased region" description="Low complexity" evidence="5">
    <location>
        <begin position="393"/>
        <end position="404"/>
    </location>
</feature>
<feature type="region of interest" description="Disordered" evidence="5">
    <location>
        <begin position="379"/>
        <end position="404"/>
    </location>
</feature>
<proteinExistence type="predicted"/>
<keyword evidence="3" id="KW-0862">Zinc</keyword>
<keyword evidence="9" id="KW-1185">Reference proteome</keyword>
<dbReference type="InterPro" id="IPR017907">
    <property type="entry name" value="Znf_RING_CS"/>
</dbReference>
<sequence length="448" mass="50259">MEESNSTMTIQLNKLTCPVCHDRFKEPKILQCGHSFCQPCAHKFFKSTLVTCPICRDRVQAVTSPNSADQLPTNYVLKALVDSDTCFFDKDSLCRSFGECSAHEDVCDQFCKTCEKQVCKQCINDHHQGASHDTSSVGVAVVQEKEVLDNLAIELGDLIKRLKVIGSNITESEKTCQSEADQLSKDINSSVTACHDNIEGHAESLQIVVQEDKEKILKYLDNLKLKHSEIFLSASYALDLCQSFQIDLDKNNLSRVAVLKRLTETKRKMQKDLEKLEGKENVPHMGLKFQSFTTDVQPGKLTSIKSTIPTATHMKTINTKKDEEWLKGMKKNENEEKTDFNSPYSSFRFIPEIPEEVHKTDSITPSSFSMGLDLHRLRTPGKPGINSGFRQVPKTTPISSTKSSLQLIGPVPNLCVNARSNESRAMFCFQSDYLAVTIDDKVEVYVLS</sequence>
<dbReference type="OrthoDB" id="252722at2759"/>
<dbReference type="InterPro" id="IPR027370">
    <property type="entry name" value="Znf-RING_euk"/>
</dbReference>
<dbReference type="PROSITE" id="PS50119">
    <property type="entry name" value="ZF_BBOX"/>
    <property type="match status" value="1"/>
</dbReference>
<organism evidence="8 9">
    <name type="scientific">Holothuria leucospilota</name>
    <name type="common">Black long sea cucumber</name>
    <name type="synonym">Mertensiothuria leucospilota</name>
    <dbReference type="NCBI Taxonomy" id="206669"/>
    <lineage>
        <taxon>Eukaryota</taxon>
        <taxon>Metazoa</taxon>
        <taxon>Echinodermata</taxon>
        <taxon>Eleutherozoa</taxon>
        <taxon>Echinozoa</taxon>
        <taxon>Holothuroidea</taxon>
        <taxon>Aspidochirotacea</taxon>
        <taxon>Aspidochirotida</taxon>
        <taxon>Holothuriidae</taxon>
        <taxon>Holothuria</taxon>
    </lineage>
</organism>
<evidence type="ECO:0000313" key="8">
    <source>
        <dbReference type="EMBL" id="KAJ8047202.1"/>
    </source>
</evidence>
<reference evidence="8" key="1">
    <citation type="submission" date="2021-10" db="EMBL/GenBank/DDBJ databases">
        <title>Tropical sea cucumber genome reveals ecological adaptation and Cuvierian tubules defense mechanism.</title>
        <authorList>
            <person name="Chen T."/>
        </authorList>
    </citation>
    <scope>NUCLEOTIDE SEQUENCE</scope>
    <source>
        <strain evidence="8">Nanhai2018</strain>
        <tissue evidence="8">Muscle</tissue>
    </source>
</reference>
<name>A0A9Q1HEY8_HOLLE</name>
<accession>A0A9Q1HEY8</accession>
<dbReference type="EMBL" id="JAIZAY010000002">
    <property type="protein sequence ID" value="KAJ8047202.1"/>
    <property type="molecule type" value="Genomic_DNA"/>
</dbReference>
<dbReference type="Pfam" id="PF13445">
    <property type="entry name" value="zf-RING_UBOX"/>
    <property type="match status" value="1"/>
</dbReference>
<evidence type="ECO:0000259" key="7">
    <source>
        <dbReference type="PROSITE" id="PS50119"/>
    </source>
</evidence>
<feature type="domain" description="RING-type" evidence="6">
    <location>
        <begin position="17"/>
        <end position="56"/>
    </location>
</feature>
<dbReference type="PANTHER" id="PTHR25462:SF296">
    <property type="entry name" value="MEIOTIC P26, ISOFORM F"/>
    <property type="match status" value="1"/>
</dbReference>
<protein>
    <submittedName>
        <fullName evidence="8">Tripartite motif containing 13</fullName>
    </submittedName>
</protein>
<dbReference type="Gene3D" id="3.30.40.10">
    <property type="entry name" value="Zinc/RING finger domain, C3HC4 (zinc finger)"/>
    <property type="match status" value="1"/>
</dbReference>
<feature type="domain" description="B box-type" evidence="7">
    <location>
        <begin position="95"/>
        <end position="137"/>
    </location>
</feature>
<dbReference type="PROSITE" id="PS50089">
    <property type="entry name" value="ZF_RING_2"/>
    <property type="match status" value="1"/>
</dbReference>